<dbReference type="AlphaFoldDB" id="Q97KJ7"/>
<dbReference type="Proteomes" id="UP000000814">
    <property type="component" value="Chromosome"/>
</dbReference>
<dbReference type="HOGENOM" id="CLU_2449316_0_0_9"/>
<dbReference type="PATRIC" id="fig|272562.8.peg.1131"/>
<dbReference type="OrthoDB" id="4978934at2"/>
<evidence type="ECO:0000313" key="2">
    <source>
        <dbReference type="Proteomes" id="UP000000814"/>
    </source>
</evidence>
<dbReference type="eggNOG" id="COG4842">
    <property type="taxonomic scope" value="Bacteria"/>
</dbReference>
<dbReference type="RefSeq" id="WP_010964240.1">
    <property type="nucleotide sequence ID" value="NC_003030.1"/>
</dbReference>
<evidence type="ECO:0000313" key="1">
    <source>
        <dbReference type="EMBL" id="AAK78898.1"/>
    </source>
</evidence>
<dbReference type="STRING" id="272562.CA_C0922"/>
<dbReference type="Pfam" id="PF06013">
    <property type="entry name" value="WXG100"/>
    <property type="match status" value="1"/>
</dbReference>
<protein>
    <submittedName>
        <fullName evidence="1">Uncharacterized small conserved protein, homolog of yfjA/yukE B.subtilis</fullName>
    </submittedName>
</protein>
<organism evidence="1 2">
    <name type="scientific">Clostridium acetobutylicum (strain ATCC 824 / DSM 792 / JCM 1419 / IAM 19013 / LMG 5710 / NBRC 13948 / NRRL B-527 / VKM B-1787 / 2291 / W)</name>
    <dbReference type="NCBI Taxonomy" id="272562"/>
    <lineage>
        <taxon>Bacteria</taxon>
        <taxon>Bacillati</taxon>
        <taxon>Bacillota</taxon>
        <taxon>Clostridia</taxon>
        <taxon>Eubacteriales</taxon>
        <taxon>Clostridiaceae</taxon>
        <taxon>Clostridium</taxon>
    </lineage>
</organism>
<dbReference type="Gene3D" id="1.10.287.1060">
    <property type="entry name" value="ESAT-6-like"/>
    <property type="match status" value="1"/>
</dbReference>
<dbReference type="InterPro" id="IPR010310">
    <property type="entry name" value="T7SS_ESAT-6-like"/>
</dbReference>
<dbReference type="EMBL" id="AE001437">
    <property type="protein sequence ID" value="AAK78898.1"/>
    <property type="molecule type" value="Genomic_DNA"/>
</dbReference>
<proteinExistence type="predicted"/>
<sequence>MFDKAALECEDIKKSIEKSTTQLIDSWYGESCTAFEKTYLILDRKLNTYTEILQEYSKALYDISETYQNTDGDIAKAMSKAVNEASEQK</sequence>
<reference evidence="1 2" key="1">
    <citation type="journal article" date="2001" name="J. Bacteriol.">
        <title>Genome sequence and comparative analysis of the solvent-producing bacterium Clostridium acetobutylicum.</title>
        <authorList>
            <person name="Nolling J."/>
            <person name="Breton G."/>
            <person name="Omelchenko M.V."/>
            <person name="Makarova K.S."/>
            <person name="Zeng Q."/>
            <person name="Gibson R."/>
            <person name="Lee H.M."/>
            <person name="Dubois J."/>
            <person name="Qiu D."/>
            <person name="Hitti J."/>
            <person name="Wolf Y.I."/>
            <person name="Tatusov R.L."/>
            <person name="Sabathe F."/>
            <person name="Doucette-Stamm L."/>
            <person name="Soucaille P."/>
            <person name="Daly M.J."/>
            <person name="Bennett G.N."/>
            <person name="Koonin E.V."/>
            <person name="Smith D.R."/>
        </authorList>
    </citation>
    <scope>NUCLEOTIDE SEQUENCE [LARGE SCALE GENOMIC DNA]</scope>
    <source>
        <strain evidence="2">ATCC 824 / DSM 792 / JCM 1419 / LMG 5710 / VKM B-1787</strain>
    </source>
</reference>
<dbReference type="GeneID" id="44997432"/>
<keyword evidence="2" id="KW-1185">Reference proteome</keyword>
<dbReference type="KEGG" id="cac:CA_C0922"/>
<dbReference type="PIR" id="G97013">
    <property type="entry name" value="G97013"/>
</dbReference>
<accession>Q97KJ7</accession>
<dbReference type="SUPFAM" id="SSF140453">
    <property type="entry name" value="EsxAB dimer-like"/>
    <property type="match status" value="1"/>
</dbReference>
<name>Q97KJ7_CLOAB</name>
<dbReference type="InterPro" id="IPR036689">
    <property type="entry name" value="ESAT-6-like_sf"/>
</dbReference>
<gene>
    <name evidence="1" type="ordered locus">CA_C0922</name>
</gene>